<protein>
    <recommendedName>
        <fullName evidence="10">Gasdermin bGSDM</fullName>
    </recommendedName>
    <alternativeName>
        <fullName evidence="11">Bacterial gasdermin</fullName>
    </alternativeName>
</protein>
<evidence type="ECO:0000256" key="1">
    <source>
        <dbReference type="ARBA" id="ARBA00004496"/>
    </source>
</evidence>
<dbReference type="EMBL" id="VNIM01000014">
    <property type="protein sequence ID" value="TVV76040.1"/>
    <property type="molecule type" value="Genomic_DNA"/>
</dbReference>
<dbReference type="InterPro" id="IPR058978">
    <property type="entry name" value="GSDM_bact-type"/>
</dbReference>
<evidence type="ECO:0000313" key="12">
    <source>
        <dbReference type="EMBL" id="TVV76040.1"/>
    </source>
</evidence>
<dbReference type="AlphaFoldDB" id="A0A558R9H9"/>
<reference evidence="12 13" key="1">
    <citation type="submission" date="2019-07" db="EMBL/GenBank/DDBJ databases">
        <title>Sphingomonas solaris sp. nov., isolated from a solar panel from Boston, Massachusetts.</title>
        <authorList>
            <person name="Tanner K."/>
            <person name="Pascual J."/>
            <person name="Mancuso C."/>
            <person name="Pereto J."/>
            <person name="Khalil A."/>
            <person name="Vilanova C."/>
        </authorList>
    </citation>
    <scope>NUCLEOTIDE SEQUENCE [LARGE SCALE GENOMIC DNA]</scope>
    <source>
        <strain evidence="12 13">R4DWN</strain>
    </source>
</reference>
<evidence type="ECO:0000256" key="8">
    <source>
        <dbReference type="ARBA" id="ARBA00023136"/>
    </source>
</evidence>
<gene>
    <name evidence="12" type="ORF">FOY91_05535</name>
</gene>
<name>A0A558R9H9_9SPHN</name>
<evidence type="ECO:0000256" key="2">
    <source>
        <dbReference type="ARBA" id="ARBA00004651"/>
    </source>
</evidence>
<evidence type="ECO:0000256" key="4">
    <source>
        <dbReference type="ARBA" id="ARBA00022475"/>
    </source>
</evidence>
<dbReference type="Proteomes" id="UP000318681">
    <property type="component" value="Unassembled WGS sequence"/>
</dbReference>
<sequence length="273" mass="28649">MADQWTTHLAAKGYTGIGLPSPEFRLLTLIFERDGARGHENAFEQLAPGIAVKLPQPEQNVNLPAIAGERTRSVDVGAGIKILAGLIAALGGGTLGLEAGFKAARKLTFSYDGISSETLNAVALEQHLNGVAVPQPGLLRSWLDDHLYLITSVLRARKITVTGHSERDTNAKVDVPVISGAVGGSLTVKAGGADDSTVTFEGTTGVPFAAKLFQLQKTGSSSQARLTLKATKVGGVQILSQDSRGAATEEEFEAELAPAVLGWEPERAVEESQ</sequence>
<organism evidence="12 13">
    <name type="scientific">Alterirhizorhabdus solaris</name>
    <dbReference type="NCBI Taxonomy" id="2529389"/>
    <lineage>
        <taxon>Bacteria</taxon>
        <taxon>Pseudomonadati</taxon>
        <taxon>Pseudomonadota</taxon>
        <taxon>Alphaproteobacteria</taxon>
        <taxon>Sphingomonadales</taxon>
        <taxon>Rhizorhabdaceae</taxon>
        <taxon>Alterirhizorhabdus</taxon>
    </lineage>
</organism>
<proteinExistence type="inferred from homology"/>
<comment type="caution">
    <text evidence="12">The sequence shown here is derived from an EMBL/GenBank/DDBJ whole genome shotgun (WGS) entry which is preliminary data.</text>
</comment>
<comment type="subcellular location">
    <subcellularLocation>
        <location evidence="2">Cell membrane</location>
        <topology evidence="2">Multi-pass membrane protein</topology>
    </subcellularLocation>
    <subcellularLocation>
        <location evidence="1">Cytoplasm</location>
    </subcellularLocation>
</comment>
<dbReference type="OrthoDB" id="583589at2"/>
<dbReference type="Pfam" id="PF26164">
    <property type="entry name" value="Bact_GSDM"/>
    <property type="match status" value="1"/>
</dbReference>
<keyword evidence="6" id="KW-0812">Transmembrane</keyword>
<dbReference type="RefSeq" id="WP_145148966.1">
    <property type="nucleotide sequence ID" value="NZ_VNIM01000014.1"/>
</dbReference>
<accession>A0A558R9H9</accession>
<evidence type="ECO:0000256" key="9">
    <source>
        <dbReference type="ARBA" id="ARBA00093769"/>
    </source>
</evidence>
<keyword evidence="8" id="KW-0472">Membrane</keyword>
<evidence type="ECO:0000256" key="11">
    <source>
        <dbReference type="ARBA" id="ARBA00093802"/>
    </source>
</evidence>
<keyword evidence="5" id="KW-0963">Cytoplasm</keyword>
<evidence type="ECO:0000256" key="7">
    <source>
        <dbReference type="ARBA" id="ARBA00023118"/>
    </source>
</evidence>
<evidence type="ECO:0000256" key="10">
    <source>
        <dbReference type="ARBA" id="ARBA00093798"/>
    </source>
</evidence>
<evidence type="ECO:0000256" key="3">
    <source>
        <dbReference type="ARBA" id="ARBA00022452"/>
    </source>
</evidence>
<keyword evidence="7" id="KW-0051">Antiviral defense</keyword>
<keyword evidence="13" id="KW-1185">Reference proteome</keyword>
<keyword evidence="4" id="KW-1003">Cell membrane</keyword>
<evidence type="ECO:0000256" key="6">
    <source>
        <dbReference type="ARBA" id="ARBA00022692"/>
    </source>
</evidence>
<evidence type="ECO:0000313" key="13">
    <source>
        <dbReference type="Proteomes" id="UP000318681"/>
    </source>
</evidence>
<evidence type="ECO:0000256" key="5">
    <source>
        <dbReference type="ARBA" id="ARBA00022490"/>
    </source>
</evidence>
<comment type="similarity">
    <text evidence="9">Belongs to the bacterial gasdermin family.</text>
</comment>
<keyword evidence="3" id="KW-1134">Transmembrane beta strand</keyword>